<reference evidence="1" key="1">
    <citation type="submission" date="2025-08" db="UniProtKB">
        <authorList>
            <consortium name="RefSeq"/>
        </authorList>
    </citation>
    <scope>IDENTIFICATION</scope>
</reference>
<sequence length="113" mass="13179">MRFRFEGHFPSFAQQFGPFSYVDWDFFELLLRGTEHSTFRRSRSRFSLFGDFTACERAAANTLRSQRFSESTVRIRNGQRTSIVALTHTHTVSARRSWFCIVIRAAYLVISGN</sequence>
<gene>
    <name evidence="1" type="primary">LOC108039277</name>
</gene>
<evidence type="ECO:0000313" key="1">
    <source>
        <dbReference type="RefSeq" id="XP_016971696.1"/>
    </source>
</evidence>
<protein>
    <submittedName>
        <fullName evidence="1">Uncharacterized protein LOC108039277</fullName>
    </submittedName>
</protein>
<name>A0A6P4EED4_DRORH</name>
<organism evidence="1">
    <name type="scientific">Drosophila rhopaloa</name>
    <name type="common">Fruit fly</name>
    <dbReference type="NCBI Taxonomy" id="1041015"/>
    <lineage>
        <taxon>Eukaryota</taxon>
        <taxon>Metazoa</taxon>
        <taxon>Ecdysozoa</taxon>
        <taxon>Arthropoda</taxon>
        <taxon>Hexapoda</taxon>
        <taxon>Insecta</taxon>
        <taxon>Pterygota</taxon>
        <taxon>Neoptera</taxon>
        <taxon>Endopterygota</taxon>
        <taxon>Diptera</taxon>
        <taxon>Brachycera</taxon>
        <taxon>Muscomorpha</taxon>
        <taxon>Ephydroidea</taxon>
        <taxon>Drosophilidae</taxon>
        <taxon>Drosophila</taxon>
        <taxon>Sophophora</taxon>
    </lineage>
</organism>
<proteinExistence type="predicted"/>
<dbReference type="AlphaFoldDB" id="A0A6P4EED4"/>
<dbReference type="RefSeq" id="XP_016971696.1">
    <property type="nucleotide sequence ID" value="XM_017116207.1"/>
</dbReference>
<accession>A0A6P4EED4</accession>